<sequence>MMKTKIVVFLMFISASFLQAQNGGVKSYIKDLTPNVNSPVELTDSNNNSLSASNVYRVRLVTRGTGTRSGAEFLVWAYKLTWQTRMVSSNGTHSNHPSVIVDNNIIKVATEHTHNYPIRVFIEELSTIEGDAMPSIFGASYQWQRKANDLFYTDGHVGIGTDDPETKLEVVGKVTARSEFRSKSINPAILLDETDVTDKNWHLQANGGDFKIYEVNDARNKWSQKMVIKPTSGNVGIGTGSYSPESNLQIGHSTTNGLIMLGGGKGYSSIGSTRSDGGLVLGKNIYSRYLDATDNLIARVGKESSYGFAGIKIGQNGLIDFFGKKGKVYPDKIANSTENIKMRINTDGRIGIGTINTGKHRLAVEGSIGAREIKVEAFPNWSDFVFEEEYKLPTLKEVENHISKKGHLKDIPSAKEVKENGFFLGEMDAKLLQKIEELTLYTINQEKQLQSQNNKIKQLEKENTQLKSLLERVAKLEKQINK</sequence>
<evidence type="ECO:0000313" key="4">
    <source>
        <dbReference type="Proteomes" id="UP001497602"/>
    </source>
</evidence>
<feature type="signal peptide" evidence="2">
    <location>
        <begin position="1"/>
        <end position="20"/>
    </location>
</feature>
<feature type="chain" id="PRO_5047080673" description="Peptidase S74 domain-containing protein" evidence="2">
    <location>
        <begin position="21"/>
        <end position="482"/>
    </location>
</feature>
<proteinExistence type="predicted"/>
<name>A0ABM9PHP4_9FLAO</name>
<reference evidence="3 4" key="1">
    <citation type="submission" date="2024-05" db="EMBL/GenBank/DDBJ databases">
        <authorList>
            <person name="Duchaud E."/>
        </authorList>
    </citation>
    <scope>NUCLEOTIDE SEQUENCE [LARGE SCALE GENOMIC DNA]</scope>
    <source>
        <strain evidence="3">Ena-SAMPLE-TAB-13-05-2024-13:56:06:370-140305</strain>
    </source>
</reference>
<organism evidence="3 4">
    <name type="scientific">Tenacibaculum vairaonense</name>
    <dbReference type="NCBI Taxonomy" id="3137860"/>
    <lineage>
        <taxon>Bacteria</taxon>
        <taxon>Pseudomonadati</taxon>
        <taxon>Bacteroidota</taxon>
        <taxon>Flavobacteriia</taxon>
        <taxon>Flavobacteriales</taxon>
        <taxon>Flavobacteriaceae</taxon>
        <taxon>Tenacibaculum</taxon>
    </lineage>
</organism>
<evidence type="ECO:0008006" key="5">
    <source>
        <dbReference type="Google" id="ProtNLM"/>
    </source>
</evidence>
<keyword evidence="2" id="KW-0732">Signal</keyword>
<evidence type="ECO:0000313" key="3">
    <source>
        <dbReference type="EMBL" id="CAL2105091.1"/>
    </source>
</evidence>
<gene>
    <name evidence="3" type="ORF">T190115A13A_120086</name>
</gene>
<dbReference type="EMBL" id="CAXJRC010000003">
    <property type="protein sequence ID" value="CAL2105091.1"/>
    <property type="molecule type" value="Genomic_DNA"/>
</dbReference>
<comment type="caution">
    <text evidence="3">The sequence shown here is derived from an EMBL/GenBank/DDBJ whole genome shotgun (WGS) entry which is preliminary data.</text>
</comment>
<evidence type="ECO:0000256" key="1">
    <source>
        <dbReference type="SAM" id="Coils"/>
    </source>
</evidence>
<evidence type="ECO:0000256" key="2">
    <source>
        <dbReference type="SAM" id="SignalP"/>
    </source>
</evidence>
<dbReference type="Proteomes" id="UP001497602">
    <property type="component" value="Unassembled WGS sequence"/>
</dbReference>
<accession>A0ABM9PHP4</accession>
<keyword evidence="1" id="KW-0175">Coiled coil</keyword>
<protein>
    <recommendedName>
        <fullName evidence="5">Peptidase S74 domain-containing protein</fullName>
    </recommendedName>
</protein>
<feature type="coiled-coil region" evidence="1">
    <location>
        <begin position="442"/>
        <end position="479"/>
    </location>
</feature>
<keyword evidence="4" id="KW-1185">Reference proteome</keyword>